<dbReference type="STRING" id="157072.A0A024TSQ6"/>
<comment type="subcellular location">
    <subcellularLocation>
        <location evidence="1">Mitochondrion inner membrane</location>
        <topology evidence="1">Single-pass membrane protein</topology>
    </subcellularLocation>
</comment>
<reference evidence="4" key="1">
    <citation type="submission" date="2013-12" db="EMBL/GenBank/DDBJ databases">
        <title>The Genome Sequence of Aphanomyces invadans NJM9701.</title>
        <authorList>
            <consortium name="The Broad Institute Genomics Platform"/>
            <person name="Russ C."/>
            <person name="Tyler B."/>
            <person name="van West P."/>
            <person name="Dieguez-Uribeondo J."/>
            <person name="Young S.K."/>
            <person name="Zeng Q."/>
            <person name="Gargeya S."/>
            <person name="Fitzgerald M."/>
            <person name="Abouelleil A."/>
            <person name="Alvarado L."/>
            <person name="Chapman S.B."/>
            <person name="Gainer-Dewar J."/>
            <person name="Goldberg J."/>
            <person name="Griggs A."/>
            <person name="Gujja S."/>
            <person name="Hansen M."/>
            <person name="Howarth C."/>
            <person name="Imamovic A."/>
            <person name="Ireland A."/>
            <person name="Larimer J."/>
            <person name="McCowan C."/>
            <person name="Murphy C."/>
            <person name="Pearson M."/>
            <person name="Poon T.W."/>
            <person name="Priest M."/>
            <person name="Roberts A."/>
            <person name="Saif S."/>
            <person name="Shea T."/>
            <person name="Sykes S."/>
            <person name="Wortman J."/>
            <person name="Nusbaum C."/>
            <person name="Birren B."/>
        </authorList>
    </citation>
    <scope>NUCLEOTIDE SEQUENCE [LARGE SCALE GENOMIC DNA]</scope>
    <source>
        <strain evidence="4">NJM9701</strain>
    </source>
</reference>
<dbReference type="PANTHER" id="PTHR12210">
    <property type="entry name" value="DULLARD PROTEIN PHOSPHATASE"/>
    <property type="match status" value="1"/>
</dbReference>
<feature type="region of interest" description="Disordered" evidence="2">
    <location>
        <begin position="16"/>
        <end position="77"/>
    </location>
</feature>
<dbReference type="PROSITE" id="PS50969">
    <property type="entry name" value="FCP1"/>
    <property type="match status" value="1"/>
</dbReference>
<dbReference type="GO" id="GO:0005744">
    <property type="term" value="C:TIM23 mitochondrial import inner membrane translocase complex"/>
    <property type="evidence" value="ECO:0007669"/>
    <property type="project" value="UniProtKB-UniRule"/>
</dbReference>
<keyword evidence="1" id="KW-0496">Mitochondrion</keyword>
<protein>
    <recommendedName>
        <fullName evidence="1">Mitochondrial import inner membrane translocase subunit TIM50</fullName>
    </recommendedName>
</protein>
<evidence type="ECO:0000259" key="3">
    <source>
        <dbReference type="PROSITE" id="PS50969"/>
    </source>
</evidence>
<dbReference type="Gene3D" id="3.40.50.1000">
    <property type="entry name" value="HAD superfamily/HAD-like"/>
    <property type="match status" value="1"/>
</dbReference>
<gene>
    <name evidence="4" type="ORF">H310_09980</name>
</gene>
<keyword evidence="1" id="KW-0813">Transport</keyword>
<dbReference type="OrthoDB" id="277011at2759"/>
<dbReference type="GO" id="GO:0015031">
    <property type="term" value="P:protein transport"/>
    <property type="evidence" value="ECO:0007669"/>
    <property type="project" value="UniProtKB-KW"/>
</dbReference>
<dbReference type="RefSeq" id="XP_008874431.1">
    <property type="nucleotide sequence ID" value="XM_008876209.1"/>
</dbReference>
<comment type="subunit">
    <text evidence="1">Component of the TIM23 complex.</text>
</comment>
<dbReference type="GeneID" id="20087030"/>
<keyword evidence="1" id="KW-0809">Transit peptide</keyword>
<sequence length="419" mass="46487">MDRWLERTWSNLVGAFRGGSASTGPAHGSSSAPPLGRRASTSLTSGAAACTGCRRSLPPTHTRRHHSRNASAASPTSRMLLRRSDEFQTLRTYDMDRSVHVARRYPRFTFVMDEHPIRSLEPTIGPNTATLLHFVAHLIGQIDRAITAGEISTTKHGRNWVNRLHGQILVSLQGGPSPSLPSSPSTAVLDIHAALQAQLDAQDILLDATWQAWLDREWSRILQLASMPHGSPSLASRKKLLVLDLDRTLWFRSYRPFDTADFVAVYELPQSHSSSSIYVSIRPGAQFLLDSVAPFYDIAVFTASDRRCTDDLVDLVDAKRLIKYRLYRDACTTDVADPSILRKDLSLTGRPLSEVVVVDDNPTAWVASVENTIICKPYGGNHRDVEMYSLTHQLLALHDVADVRMHLAHLPRGQTPHVA</sequence>
<comment type="similarity">
    <text evidence="1">Belongs to the TIM50 family.</text>
</comment>
<dbReference type="EMBL" id="KI913974">
    <property type="protein sequence ID" value="ETV97185.1"/>
    <property type="molecule type" value="Genomic_DNA"/>
</dbReference>
<dbReference type="SMART" id="SM00577">
    <property type="entry name" value="CPDc"/>
    <property type="match status" value="1"/>
</dbReference>
<evidence type="ECO:0000313" key="4">
    <source>
        <dbReference type="EMBL" id="ETV97185.1"/>
    </source>
</evidence>
<keyword evidence="1" id="KW-0653">Protein transport</keyword>
<comment type="function">
    <text evidence="1">Essential component of the TIM23 complex, a complex that mediates the translocation of transit peptide-containing proteins across the mitochondrial inner membrane.</text>
</comment>
<keyword evidence="1" id="KW-0811">Translocation</keyword>
<dbReference type="AlphaFoldDB" id="A0A024TSQ6"/>
<dbReference type="SUPFAM" id="SSF56784">
    <property type="entry name" value="HAD-like"/>
    <property type="match status" value="1"/>
</dbReference>
<evidence type="ECO:0000256" key="2">
    <source>
        <dbReference type="SAM" id="MobiDB-lite"/>
    </source>
</evidence>
<dbReference type="CDD" id="cd07521">
    <property type="entry name" value="HAD_FCP1-like"/>
    <property type="match status" value="1"/>
</dbReference>
<dbReference type="InterPro" id="IPR050365">
    <property type="entry name" value="TIM50"/>
</dbReference>
<dbReference type="InterPro" id="IPR004274">
    <property type="entry name" value="FCP1_dom"/>
</dbReference>
<accession>A0A024TSQ6</accession>
<feature type="domain" description="FCP1 homology" evidence="3">
    <location>
        <begin position="234"/>
        <end position="397"/>
    </location>
</feature>
<evidence type="ECO:0000256" key="1">
    <source>
        <dbReference type="RuleBase" id="RU365079"/>
    </source>
</evidence>
<dbReference type="Pfam" id="PF03031">
    <property type="entry name" value="NIF"/>
    <property type="match status" value="1"/>
</dbReference>
<feature type="compositionally biased region" description="Polar residues" evidence="2">
    <location>
        <begin position="20"/>
        <end position="32"/>
    </location>
</feature>
<name>A0A024TSQ6_9STRA</name>
<proteinExistence type="inferred from homology"/>
<dbReference type="InterPro" id="IPR023214">
    <property type="entry name" value="HAD_sf"/>
</dbReference>
<dbReference type="eggNOG" id="KOG1605">
    <property type="taxonomic scope" value="Eukaryota"/>
</dbReference>
<organism evidence="4">
    <name type="scientific">Aphanomyces invadans</name>
    <dbReference type="NCBI Taxonomy" id="157072"/>
    <lineage>
        <taxon>Eukaryota</taxon>
        <taxon>Sar</taxon>
        <taxon>Stramenopiles</taxon>
        <taxon>Oomycota</taxon>
        <taxon>Saprolegniomycetes</taxon>
        <taxon>Saprolegniales</taxon>
        <taxon>Verrucalvaceae</taxon>
        <taxon>Aphanomyces</taxon>
    </lineage>
</organism>
<dbReference type="InterPro" id="IPR036412">
    <property type="entry name" value="HAD-like_sf"/>
</dbReference>
<dbReference type="VEuPathDB" id="FungiDB:H310_09980"/>